<dbReference type="OrthoDB" id="9790710at2"/>
<gene>
    <name evidence="2" type="ordered locus">BN4_12049</name>
</gene>
<dbReference type="HOGENOM" id="CLU_498501_0_0_7"/>
<dbReference type="PANTHER" id="PTHR12526:SF634">
    <property type="entry name" value="BLL3361 PROTEIN"/>
    <property type="match status" value="1"/>
</dbReference>
<dbReference type="eggNOG" id="COG0438">
    <property type="taxonomic scope" value="Bacteria"/>
</dbReference>
<dbReference type="CDD" id="cd03801">
    <property type="entry name" value="GT4_PimA-like"/>
    <property type="match status" value="1"/>
</dbReference>
<proteinExistence type="predicted"/>
<keyword evidence="2" id="KW-0808">Transferase</keyword>
<evidence type="ECO:0000259" key="1">
    <source>
        <dbReference type="Pfam" id="PF00534"/>
    </source>
</evidence>
<protein>
    <submittedName>
        <fullName evidence="2">Glycosyl transferase group 1</fullName>
    </submittedName>
</protein>
<dbReference type="EMBL" id="FO203427">
    <property type="protein sequence ID" value="CCH49284.1"/>
    <property type="molecule type" value="Genomic_DNA"/>
</dbReference>
<dbReference type="Proteomes" id="UP000011724">
    <property type="component" value="Chromosome"/>
</dbReference>
<dbReference type="InterPro" id="IPR001296">
    <property type="entry name" value="Glyco_trans_1"/>
</dbReference>
<evidence type="ECO:0000313" key="3">
    <source>
        <dbReference type="Proteomes" id="UP000011724"/>
    </source>
</evidence>
<evidence type="ECO:0000313" key="2">
    <source>
        <dbReference type="EMBL" id="CCH49284.1"/>
    </source>
</evidence>
<dbReference type="PATRIC" id="fig|879567.3.peg.2178"/>
<reference evidence="3" key="2">
    <citation type="journal article" date="2013" name="Stand. Genomic Sci.">
        <title>Complete genome sequence of Desulfocapsa sulfexigens, a marine deltaproteobacterium specialized in disproportionating inorganic sulfur compounds.</title>
        <authorList>
            <person name="Finster K.W."/>
            <person name="Kjeldsen K.U."/>
            <person name="Kube M."/>
            <person name="Reinhardt R."/>
            <person name="Mussmann M."/>
            <person name="Amann R."/>
            <person name="Schreiber L."/>
        </authorList>
    </citation>
    <scope>NUCLEOTIDE SEQUENCE [LARGE SCALE GENOMIC DNA]</scope>
    <source>
        <strain evidence="3">DSM 10523 / SB164P1</strain>
    </source>
</reference>
<dbReference type="GO" id="GO:0016757">
    <property type="term" value="F:glycosyltransferase activity"/>
    <property type="evidence" value="ECO:0007669"/>
    <property type="project" value="InterPro"/>
</dbReference>
<reference evidence="2 3" key="1">
    <citation type="journal article" date="2013" name="PLoS ONE">
        <title>The first genomic and proteomic characterization of a deep-sea sulfate reducer: insights into the piezophilic lifestyle of Desulfovibrio piezophilus.</title>
        <authorList>
            <person name="Pradel N."/>
            <person name="Ji B."/>
            <person name="Gimenez G."/>
            <person name="Talla E."/>
            <person name="Lenoble P."/>
            <person name="Garel M."/>
            <person name="Tamburini C."/>
            <person name="Fourquet P."/>
            <person name="Lebrun R."/>
            <person name="Bertin P."/>
            <person name="Denis Y."/>
            <person name="Pophillat M."/>
            <person name="Barbe V."/>
            <person name="Ollivier B."/>
            <person name="Dolla A."/>
        </authorList>
    </citation>
    <scope>NUCLEOTIDE SEQUENCE [LARGE SCALE GENOMIC DNA]</scope>
    <source>
        <strain evidence="3">DSM 10523 / SB164P1</strain>
    </source>
</reference>
<organism evidence="2 3">
    <name type="scientific">Pseudodesulfovibrio piezophilus (strain DSM 21447 / JCM 15486 / C1TLV30)</name>
    <name type="common">Desulfovibrio piezophilus</name>
    <dbReference type="NCBI Taxonomy" id="1322246"/>
    <lineage>
        <taxon>Bacteria</taxon>
        <taxon>Pseudomonadati</taxon>
        <taxon>Thermodesulfobacteriota</taxon>
        <taxon>Desulfovibrionia</taxon>
        <taxon>Desulfovibrionales</taxon>
        <taxon>Desulfovibrionaceae</taxon>
    </lineage>
</organism>
<dbReference type="Gene3D" id="3.40.50.2000">
    <property type="entry name" value="Glycogen Phosphorylase B"/>
    <property type="match status" value="1"/>
</dbReference>
<dbReference type="KEGG" id="dpi:BN4_12049"/>
<dbReference type="BioCyc" id="DPIE1322246:BN4_RS10305-MONOMER"/>
<dbReference type="PANTHER" id="PTHR12526">
    <property type="entry name" value="GLYCOSYLTRANSFERASE"/>
    <property type="match status" value="1"/>
</dbReference>
<dbReference type="STRING" id="1322246.BN4_12049"/>
<keyword evidence="3" id="KW-1185">Reference proteome</keyword>
<name>M1WR10_PSEP2</name>
<accession>M1WR10</accession>
<dbReference type="Pfam" id="PF00534">
    <property type="entry name" value="Glycos_transf_1"/>
    <property type="match status" value="1"/>
</dbReference>
<feature type="domain" description="Glycosyl transferase family 1" evidence="1">
    <location>
        <begin position="202"/>
        <end position="345"/>
    </location>
</feature>
<dbReference type="RefSeq" id="WP_015415328.1">
    <property type="nucleotide sequence ID" value="NC_020409.1"/>
</dbReference>
<dbReference type="SUPFAM" id="SSF53756">
    <property type="entry name" value="UDP-Glycosyltransferase/glycogen phosphorylase"/>
    <property type="match status" value="1"/>
</dbReference>
<dbReference type="AlphaFoldDB" id="M1WR10"/>
<sequence length="546" mass="61485">MSHSKRIWGTLDPFFEPGPVLGRKVANVKFLGALLKLDLFDEYHFFLADRRQGNALREHLQKVVPELLEDGRIALFDRRELPGCIARTPYHCFHLSDCITSQPHMARMRNKYSRAFFPVTGTIHSLSYADFGGAFLRHLWPGNTARDAIVCSSRPGQVAVENFFEWLRESYSLDVSHFPAPGLAHIPLGVESDVLTPGEPSKEHAEDGGTIRLLVFGRISHHSKMDLLPLVRALHRLFANGLDPASVELVLAGWAADEDDFIPTLKDYVANAGVCMSLRLRPTEAEKVELFRSADIFVSVADNPQETFGITLVEAGAFGLPVVASDYDGYRDIIIDGETGLLVETIGPDATPDVDVLAPVTFDNQYHLLLAQRTVVEIPALAHALRMLIESASLRRSMGDAARQRIEKHFSWPVVVRQYAALWEELWKRPVEEEPFRDIPHPQALPYGRIFGHYTSRSLSPDMVVRAGRTGEAFYRGKDFPTLYSGMSMIIDPELTKKLVFLARKPVDTGSLIRKFMEVEPTLDKNSAHYHVLWSLKHDILERDRD</sequence>